<evidence type="ECO:0000313" key="12">
    <source>
        <dbReference type="EMBL" id="KAL1556294.1"/>
    </source>
</evidence>
<evidence type="ECO:0000256" key="3">
    <source>
        <dbReference type="ARBA" id="ARBA00022614"/>
    </source>
</evidence>
<proteinExistence type="inferred from homology"/>
<keyword evidence="6" id="KW-0677">Repeat</keyword>
<evidence type="ECO:0000256" key="6">
    <source>
        <dbReference type="ARBA" id="ARBA00022737"/>
    </source>
</evidence>
<feature type="domain" description="Leucine-rich repeat-containing N-terminal plant-type" evidence="11">
    <location>
        <begin position="31"/>
        <end position="68"/>
    </location>
</feature>
<dbReference type="FunFam" id="3.80.10.10:FF:000111">
    <property type="entry name" value="LRR receptor-like serine/threonine-protein kinase ERECTA"/>
    <property type="match status" value="1"/>
</dbReference>
<evidence type="ECO:0000256" key="10">
    <source>
        <dbReference type="SAM" id="SignalP"/>
    </source>
</evidence>
<feature type="chain" id="PRO_5044797944" evidence="10">
    <location>
        <begin position="26"/>
        <end position="543"/>
    </location>
</feature>
<evidence type="ECO:0000259" key="11">
    <source>
        <dbReference type="Pfam" id="PF08263"/>
    </source>
</evidence>
<evidence type="ECO:0000256" key="4">
    <source>
        <dbReference type="ARBA" id="ARBA00022692"/>
    </source>
</evidence>
<gene>
    <name evidence="12" type="ORF">AAHA92_11940</name>
</gene>
<dbReference type="InterPro" id="IPR046956">
    <property type="entry name" value="RLP23-like"/>
</dbReference>
<evidence type="ECO:0000256" key="1">
    <source>
        <dbReference type="ARBA" id="ARBA00004479"/>
    </source>
</evidence>
<feature type="signal peptide" evidence="10">
    <location>
        <begin position="1"/>
        <end position="25"/>
    </location>
</feature>
<dbReference type="GO" id="GO:0016020">
    <property type="term" value="C:membrane"/>
    <property type="evidence" value="ECO:0007669"/>
    <property type="project" value="UniProtKB-SubCell"/>
</dbReference>
<keyword evidence="4" id="KW-0812">Transmembrane</keyword>
<evidence type="ECO:0000313" key="13">
    <source>
        <dbReference type="Proteomes" id="UP001567538"/>
    </source>
</evidence>
<keyword evidence="13" id="KW-1185">Reference proteome</keyword>
<keyword evidence="7" id="KW-1133">Transmembrane helix</keyword>
<keyword evidence="9" id="KW-0325">Glycoprotein</keyword>
<accession>A0ABD1HIM4</accession>
<protein>
    <submittedName>
        <fullName evidence="12">Receptor-like protein EIX2 isoform X2</fullName>
    </submittedName>
</protein>
<evidence type="ECO:0000256" key="7">
    <source>
        <dbReference type="ARBA" id="ARBA00022989"/>
    </source>
</evidence>
<sequence length="543" mass="60630">MISDKRIAINFLPVVLFCVIVSGDAEVRCIDREREALLTFKNGLIDDRGILSSWQSDECCDWYGVECSNTTSHVITLQCDYCGLQGELESRSIYFGRCNVGPSFPKWIQTQRNLSVLDLRGANITDETPSWLWSRSSLLYSLFLSDNQMSGHIPLFPANAIDIQLSGNKFSGIISSICKTNHNGLIFLDLSNNQLAGEVPDCREKLPNLHSLNLASNKFSGEIPFSLGSLQNSVALHMHGNNLSGELPYNLRLCQKLRIIDVGGNKLTGEIPTWIGQMHQLQFLNLRGNKLHGSIPPEICILDLSINNLSSIIPDCFNNFIVLASKSTTYLDPFLFSIYFYSNNENKHYGYSLFQWKGKEFGYKTNLEFLKLIDFSSNRLTGNIPKSFSNMRDLNSLNLSRNSLSGCIIPDIGKLEMLDSLDLSLNQLSGKIPTSLAEIYTLGFLDLSNNSLLGEIPMSTQLQSFNASAYAGNHGLCGDPLPKCPEDSLSPSTTNLVDNMNEKDNISLLFMQKADISMTKLKLRIFHAIKLFLGVKPHTYESR</sequence>
<reference evidence="12 13" key="1">
    <citation type="submission" date="2024-06" db="EMBL/GenBank/DDBJ databases">
        <title>A chromosome level genome sequence of Diviner's sage (Salvia divinorum).</title>
        <authorList>
            <person name="Ford S.A."/>
            <person name="Ro D.-K."/>
            <person name="Ness R.W."/>
            <person name="Phillips M.A."/>
        </authorList>
    </citation>
    <scope>NUCLEOTIDE SEQUENCE [LARGE SCALE GENOMIC DNA]</scope>
    <source>
        <strain evidence="12">SAF-2024a</strain>
        <tissue evidence="12">Leaf</tissue>
    </source>
</reference>
<dbReference type="InterPro" id="IPR032675">
    <property type="entry name" value="LRR_dom_sf"/>
</dbReference>
<dbReference type="InterPro" id="IPR001611">
    <property type="entry name" value="Leu-rich_rpt"/>
</dbReference>
<name>A0ABD1HIM4_SALDI</name>
<dbReference type="InterPro" id="IPR025875">
    <property type="entry name" value="Leu-rich_rpt_4"/>
</dbReference>
<dbReference type="PANTHER" id="PTHR48063:SF98">
    <property type="entry name" value="LRR RECEPTOR-LIKE SERINE_THREONINE-PROTEIN KINASE FLS2"/>
    <property type="match status" value="1"/>
</dbReference>
<dbReference type="Pfam" id="PF08263">
    <property type="entry name" value="LRRNT_2"/>
    <property type="match status" value="1"/>
</dbReference>
<dbReference type="Gene3D" id="3.80.10.10">
    <property type="entry name" value="Ribonuclease Inhibitor"/>
    <property type="match status" value="2"/>
</dbReference>
<dbReference type="PANTHER" id="PTHR48063">
    <property type="entry name" value="LRR RECEPTOR-LIKE KINASE"/>
    <property type="match status" value="1"/>
</dbReference>
<comment type="caution">
    <text evidence="12">The sequence shown here is derived from an EMBL/GenBank/DDBJ whole genome shotgun (WGS) entry which is preliminary data.</text>
</comment>
<organism evidence="12 13">
    <name type="scientific">Salvia divinorum</name>
    <name type="common">Maria pastora</name>
    <name type="synonym">Diviner's sage</name>
    <dbReference type="NCBI Taxonomy" id="28513"/>
    <lineage>
        <taxon>Eukaryota</taxon>
        <taxon>Viridiplantae</taxon>
        <taxon>Streptophyta</taxon>
        <taxon>Embryophyta</taxon>
        <taxon>Tracheophyta</taxon>
        <taxon>Spermatophyta</taxon>
        <taxon>Magnoliopsida</taxon>
        <taxon>eudicotyledons</taxon>
        <taxon>Gunneridae</taxon>
        <taxon>Pentapetalae</taxon>
        <taxon>asterids</taxon>
        <taxon>lamiids</taxon>
        <taxon>Lamiales</taxon>
        <taxon>Lamiaceae</taxon>
        <taxon>Nepetoideae</taxon>
        <taxon>Mentheae</taxon>
        <taxon>Salviinae</taxon>
        <taxon>Salvia</taxon>
        <taxon>Salvia subgen. Calosphace</taxon>
    </lineage>
</organism>
<evidence type="ECO:0000256" key="2">
    <source>
        <dbReference type="ARBA" id="ARBA00009592"/>
    </source>
</evidence>
<evidence type="ECO:0000256" key="8">
    <source>
        <dbReference type="ARBA" id="ARBA00023136"/>
    </source>
</evidence>
<evidence type="ECO:0000256" key="5">
    <source>
        <dbReference type="ARBA" id="ARBA00022729"/>
    </source>
</evidence>
<comment type="similarity">
    <text evidence="2">Belongs to the RLP family.</text>
</comment>
<dbReference type="FunFam" id="3.80.10.10:FF:000041">
    <property type="entry name" value="LRR receptor-like serine/threonine-protein kinase ERECTA"/>
    <property type="match status" value="1"/>
</dbReference>
<dbReference type="Pfam" id="PF12799">
    <property type="entry name" value="LRR_4"/>
    <property type="match status" value="1"/>
</dbReference>
<dbReference type="EMBL" id="JBEAFC010000005">
    <property type="protein sequence ID" value="KAL1556294.1"/>
    <property type="molecule type" value="Genomic_DNA"/>
</dbReference>
<dbReference type="Pfam" id="PF00560">
    <property type="entry name" value="LRR_1"/>
    <property type="match status" value="6"/>
</dbReference>
<dbReference type="AlphaFoldDB" id="A0ABD1HIM4"/>
<dbReference type="Proteomes" id="UP001567538">
    <property type="component" value="Unassembled WGS sequence"/>
</dbReference>
<dbReference type="PRINTS" id="PR00019">
    <property type="entry name" value="LEURICHRPT"/>
</dbReference>
<evidence type="ECO:0000256" key="9">
    <source>
        <dbReference type="ARBA" id="ARBA00023180"/>
    </source>
</evidence>
<keyword evidence="3" id="KW-0433">Leucine-rich repeat</keyword>
<dbReference type="SUPFAM" id="SSF52058">
    <property type="entry name" value="L domain-like"/>
    <property type="match status" value="2"/>
</dbReference>
<keyword evidence="5 10" id="KW-0732">Signal</keyword>
<dbReference type="InterPro" id="IPR013210">
    <property type="entry name" value="LRR_N_plant-typ"/>
</dbReference>
<comment type="subcellular location">
    <subcellularLocation>
        <location evidence="1">Membrane</location>
        <topology evidence="1">Single-pass type I membrane protein</topology>
    </subcellularLocation>
</comment>
<keyword evidence="8" id="KW-0472">Membrane</keyword>